<evidence type="ECO:0000256" key="1">
    <source>
        <dbReference type="SAM" id="MobiDB-lite"/>
    </source>
</evidence>
<sequence>MDSCCPSSNFFELSTSRSNLSVDLMSILFSLFNCLIRDLKSGISAVSRSRSSFSCSNASIFCFNVVSSSCVFSLSSSNSKSPPGKIPEPPVGVPEARRRLRSANSSSSSSNSPQVSAADWKLRPRVDRGDA</sequence>
<name>A0A8D8LRQ6_9HEMI</name>
<feature type="compositionally biased region" description="Basic and acidic residues" evidence="1">
    <location>
        <begin position="120"/>
        <end position="131"/>
    </location>
</feature>
<feature type="compositionally biased region" description="Low complexity" evidence="1">
    <location>
        <begin position="102"/>
        <end position="112"/>
    </location>
</feature>
<proteinExistence type="predicted"/>
<feature type="region of interest" description="Disordered" evidence="1">
    <location>
        <begin position="74"/>
        <end position="131"/>
    </location>
</feature>
<accession>A0A8D8LRQ6</accession>
<dbReference type="EMBL" id="HBUF01028131">
    <property type="protein sequence ID" value="CAG6613639.1"/>
    <property type="molecule type" value="Transcribed_RNA"/>
</dbReference>
<dbReference type="AlphaFoldDB" id="A0A8D8LRQ6"/>
<protein>
    <submittedName>
        <fullName evidence="2">Uncharacterized protein</fullName>
    </submittedName>
</protein>
<reference evidence="2" key="1">
    <citation type="submission" date="2021-05" db="EMBL/GenBank/DDBJ databases">
        <authorList>
            <person name="Alioto T."/>
            <person name="Alioto T."/>
            <person name="Gomez Garrido J."/>
        </authorList>
    </citation>
    <scope>NUCLEOTIDE SEQUENCE</scope>
</reference>
<evidence type="ECO:0000313" key="2">
    <source>
        <dbReference type="EMBL" id="CAG6613648.1"/>
    </source>
</evidence>
<dbReference type="EMBL" id="HBUF01028132">
    <property type="protein sequence ID" value="CAG6613648.1"/>
    <property type="molecule type" value="Transcribed_RNA"/>
</dbReference>
<organism evidence="2">
    <name type="scientific">Cacopsylla melanoneura</name>
    <dbReference type="NCBI Taxonomy" id="428564"/>
    <lineage>
        <taxon>Eukaryota</taxon>
        <taxon>Metazoa</taxon>
        <taxon>Ecdysozoa</taxon>
        <taxon>Arthropoda</taxon>
        <taxon>Hexapoda</taxon>
        <taxon>Insecta</taxon>
        <taxon>Pterygota</taxon>
        <taxon>Neoptera</taxon>
        <taxon>Paraneoptera</taxon>
        <taxon>Hemiptera</taxon>
        <taxon>Sternorrhyncha</taxon>
        <taxon>Psylloidea</taxon>
        <taxon>Psyllidae</taxon>
        <taxon>Psyllinae</taxon>
        <taxon>Cacopsylla</taxon>
    </lineage>
</organism>